<dbReference type="STRING" id="1118060.GCA_000311845_00528"/>
<comment type="caution">
    <text evidence="4">The sequence shown here is derived from an EMBL/GenBank/DDBJ whole genome shotgun (WGS) entry which is preliminary data.</text>
</comment>
<evidence type="ECO:0000313" key="4">
    <source>
        <dbReference type="EMBL" id="OUN42097.1"/>
    </source>
</evidence>
<dbReference type="InterPro" id="IPR051545">
    <property type="entry name" value="NAD(P)H_dehydrogenase_qn"/>
</dbReference>
<feature type="domain" description="Flavodoxin-like fold" evidence="3">
    <location>
        <begin position="22"/>
        <end position="193"/>
    </location>
</feature>
<keyword evidence="2" id="KW-0560">Oxidoreductase</keyword>
<sequence length="212" mass="23513">MPGKAVASAAVIHLAPPKGTPMSTLIVYCHPYEQSFCHAMLDALCERYDREGTPYQVIDLHADGFDPVLSRDELAVYGEGTALDPLVTRYQGLIAGADRLVFIFPIWWNDMPAMLKGWLDKVLLQGFSWEPTGAGLKGTLTYITSAEVYTASSNPTEFLREQTGDAIQRMFIEGTLWQLGIPAGTWENFGSMDVSTEEERTAFLRRLAGKDE</sequence>
<organism evidence="4 5">
    <name type="scientific">Enorma massiliensis</name>
    <dbReference type="NCBI Taxonomy" id="1472761"/>
    <lineage>
        <taxon>Bacteria</taxon>
        <taxon>Bacillati</taxon>
        <taxon>Actinomycetota</taxon>
        <taxon>Coriobacteriia</taxon>
        <taxon>Coriobacteriales</taxon>
        <taxon>Coriobacteriaceae</taxon>
        <taxon>Enorma</taxon>
    </lineage>
</organism>
<dbReference type="InterPro" id="IPR003680">
    <property type="entry name" value="Flavodoxin_fold"/>
</dbReference>
<dbReference type="GO" id="GO:0005829">
    <property type="term" value="C:cytosol"/>
    <property type="evidence" value="ECO:0007669"/>
    <property type="project" value="TreeGrafter"/>
</dbReference>
<evidence type="ECO:0000256" key="1">
    <source>
        <dbReference type="ARBA" id="ARBA00006252"/>
    </source>
</evidence>
<protein>
    <recommendedName>
        <fullName evidence="3">Flavodoxin-like fold domain-containing protein</fullName>
    </recommendedName>
</protein>
<dbReference type="GO" id="GO:0003955">
    <property type="term" value="F:NAD(P)H dehydrogenase (quinone) activity"/>
    <property type="evidence" value="ECO:0007669"/>
    <property type="project" value="TreeGrafter"/>
</dbReference>
<dbReference type="Gene3D" id="3.40.50.360">
    <property type="match status" value="1"/>
</dbReference>
<gene>
    <name evidence="4" type="ORF">B5G21_08125</name>
</gene>
<dbReference type="Proteomes" id="UP000196560">
    <property type="component" value="Unassembled WGS sequence"/>
</dbReference>
<keyword evidence="5" id="KW-1185">Reference proteome</keyword>
<evidence type="ECO:0000313" key="5">
    <source>
        <dbReference type="Proteomes" id="UP000196560"/>
    </source>
</evidence>
<dbReference type="InterPro" id="IPR029039">
    <property type="entry name" value="Flavoprotein-like_sf"/>
</dbReference>
<evidence type="ECO:0000259" key="3">
    <source>
        <dbReference type="Pfam" id="PF02525"/>
    </source>
</evidence>
<reference evidence="5" key="1">
    <citation type="submission" date="2017-04" db="EMBL/GenBank/DDBJ databases">
        <title>Function of individual gut microbiota members based on whole genome sequencing of pure cultures obtained from chicken caecum.</title>
        <authorList>
            <person name="Medvecky M."/>
            <person name="Cejkova D."/>
            <person name="Polansky O."/>
            <person name="Karasova D."/>
            <person name="Kubasova T."/>
            <person name="Cizek A."/>
            <person name="Rychlik I."/>
        </authorList>
    </citation>
    <scope>NUCLEOTIDE SEQUENCE [LARGE SCALE GENOMIC DNA]</scope>
    <source>
        <strain evidence="5">An70</strain>
    </source>
</reference>
<dbReference type="PANTHER" id="PTHR10204">
    <property type="entry name" value="NAD P H OXIDOREDUCTASE-RELATED"/>
    <property type="match status" value="1"/>
</dbReference>
<dbReference type="Pfam" id="PF02525">
    <property type="entry name" value="Flavodoxin_2"/>
    <property type="match status" value="1"/>
</dbReference>
<accession>A0A1Y3U4Q8</accession>
<proteinExistence type="inferred from homology"/>
<dbReference type="SUPFAM" id="SSF52218">
    <property type="entry name" value="Flavoproteins"/>
    <property type="match status" value="1"/>
</dbReference>
<dbReference type="PANTHER" id="PTHR10204:SF34">
    <property type="entry name" value="NAD(P)H DEHYDROGENASE [QUINONE] 1 ISOFORM 1"/>
    <property type="match status" value="1"/>
</dbReference>
<dbReference type="EMBL" id="NFHO01000009">
    <property type="protein sequence ID" value="OUN42097.1"/>
    <property type="molecule type" value="Genomic_DNA"/>
</dbReference>
<comment type="similarity">
    <text evidence="1">Belongs to the NAD(P)H dehydrogenase (quinone) family.</text>
</comment>
<dbReference type="AlphaFoldDB" id="A0A1Y3U4Q8"/>
<dbReference type="eggNOG" id="COG2249">
    <property type="taxonomic scope" value="Bacteria"/>
</dbReference>
<evidence type="ECO:0000256" key="2">
    <source>
        <dbReference type="ARBA" id="ARBA00023002"/>
    </source>
</evidence>
<name>A0A1Y3U4Q8_9ACTN</name>